<evidence type="ECO:0000256" key="12">
    <source>
        <dbReference type="PROSITE-ProRule" id="PRU00110"/>
    </source>
</evidence>
<evidence type="ECO:0000256" key="5">
    <source>
        <dbReference type="ARBA" id="ARBA00022553"/>
    </source>
</evidence>
<feature type="domain" description="CHASE" evidence="18">
    <location>
        <begin position="280"/>
        <end position="408"/>
    </location>
</feature>
<keyword evidence="5 13" id="KW-0597">Phosphoprotein</keyword>
<evidence type="ECO:0000256" key="3">
    <source>
        <dbReference type="ARBA" id="ARBA00012438"/>
    </source>
</evidence>
<evidence type="ECO:0000259" key="16">
    <source>
        <dbReference type="PROSITE" id="PS50110"/>
    </source>
</evidence>
<dbReference type="PANTHER" id="PTHR45339:SF1">
    <property type="entry name" value="HYBRID SIGNAL TRANSDUCTION HISTIDINE KINASE J"/>
    <property type="match status" value="1"/>
</dbReference>
<dbReference type="InterPro" id="IPR035965">
    <property type="entry name" value="PAS-like_dom_sf"/>
</dbReference>
<dbReference type="InterPro" id="IPR008207">
    <property type="entry name" value="Sig_transdc_His_kin_Hpt_dom"/>
</dbReference>
<dbReference type="SUPFAM" id="SSF55785">
    <property type="entry name" value="PYP-like sensor domain (PAS domain)"/>
    <property type="match status" value="1"/>
</dbReference>
<dbReference type="SUPFAM" id="SSF52172">
    <property type="entry name" value="CheY-like"/>
    <property type="match status" value="1"/>
</dbReference>
<dbReference type="Gene3D" id="3.30.450.20">
    <property type="entry name" value="PAS domain"/>
    <property type="match status" value="1"/>
</dbReference>
<evidence type="ECO:0000256" key="7">
    <source>
        <dbReference type="ARBA" id="ARBA00022741"/>
    </source>
</evidence>
<feature type="transmembrane region" description="Helical" evidence="14">
    <location>
        <begin position="28"/>
        <end position="47"/>
    </location>
</feature>
<feature type="transmembrane region" description="Helical" evidence="14">
    <location>
        <begin position="97"/>
        <end position="119"/>
    </location>
</feature>
<dbReference type="InterPro" id="IPR036641">
    <property type="entry name" value="HPT_dom_sf"/>
</dbReference>
<dbReference type="SMART" id="SM00388">
    <property type="entry name" value="HisKA"/>
    <property type="match status" value="1"/>
</dbReference>
<dbReference type="Gene3D" id="2.10.70.100">
    <property type="match status" value="1"/>
</dbReference>
<feature type="transmembrane region" description="Helical" evidence="14">
    <location>
        <begin position="139"/>
        <end position="165"/>
    </location>
</feature>
<dbReference type="InterPro" id="IPR013655">
    <property type="entry name" value="PAS_fold_3"/>
</dbReference>
<dbReference type="SUPFAM" id="SSF47226">
    <property type="entry name" value="Histidine-containing phosphotransfer domain, HPT domain"/>
    <property type="match status" value="1"/>
</dbReference>
<feature type="modified residue" description="Phosphohistidine" evidence="12">
    <location>
        <position position="1114"/>
    </location>
</feature>
<sequence>MTAVVSELAEKFGPLRSKASVVRWLRDVTLLAIGYFIAGYIGLALAIPPGYATIIWPASGIALCALLVRGKSIWPGIWLGSFATNYFNSVDSETPLAALMPVVVVSAAIAFGACAQALIGRLAVSRSGPHLEILEPLQLARFLVLVILLPCLVSATVGSVTLLAQGLVSTEMLTDNWLTWVTGDVIGVAFVLPMLLFSNYSPIPVRWRGRRLPSASSGIAIAIAAMLLLTSYAWKYMAEREYEMSHRAFTAMATDTERALADRIAAYERALDASSAFAANSASITPAEWRDYVDRLDLRQNYPGMRGIGFFEAVSKDDLPAFREKFAREYGDRNAIHPKVNRDEHFIINRIEPLSDNLPALGLDLAFEEGRRLAILRSRSNGRATMTRPIELVQDAKKGVGFLFMKPVSEKTRPTNTRWAYSPLVAEEFLIDLTPREGNDFSLEVYFGTEPTPENLMFSTSLDDVKQPRFQDIRRIEIGNQIITLRWRSLPAFEKRISNQGDTLVLVSGIIISVLLGALLIAFTRREGTVLRKVEEATAELERHNAMLELAEATAHVGHWQFDTVNQIIYWSDEVYRIHRREVGKAVSLEEAIAYYHPDDRKIVSSSLEEAMITLSTYRFSARIFREDGKLRHVEVIGKVRCEEGQATTIVGVIIDRTEEIMMRNSLTKARDEAQAADTAKTNFLANMSHEIRTPMNGVIGFTELALSEEKDPVQRRRLQMISDSSASMLRLLNDLLDFAKIEANQMTITEEPTNLRRYLRDVVRLMEPVADSKGLILSLEIDMRLPKHVLVDKMRLRQVVLNLVGNAVKFTEKGMVKVVVTLVEATSDSPARMNLAVRDTGVGIPANRLPSVFDKFTQADDTIARKYGGTGLGLPISAQLVELMGGTIRAESEVGEGSRFVVSLPLQETDLPDEAALENISEPRTAEPVALRILIAEDNPVNQEVTMAMVEKAGHICDLARNGREAVDMVMRAKQNGSPFEMVLMDIQMPLLDGLGATTMIREAGITPEELPIIAVTANAYADDIHRCHEAGMQAHVAKPLRLAQLNKVLARWANRASETDVCPATELEEETDPRLNRMFDDRVSSALDVIDAVIARNEMKDEERTEIASLLHQIAGVAGYFGRSALGEKCREIERLLLDNSGHDSDLDLLHDIRAELAEQVSKT</sequence>
<keyword evidence="8" id="KW-0067">ATP-binding</keyword>
<accession>A0ABV0CTX8</accession>
<comment type="catalytic activity">
    <reaction evidence="1">
        <text>ATP + protein L-histidine = ADP + protein N-phospho-L-histidine.</text>
        <dbReference type="EC" id="2.7.13.3"/>
    </reaction>
</comment>
<gene>
    <name evidence="20" type="ORF">ABDJ38_03840</name>
</gene>
<dbReference type="SMART" id="SM00448">
    <property type="entry name" value="REC"/>
    <property type="match status" value="1"/>
</dbReference>
<dbReference type="InterPro" id="IPR003661">
    <property type="entry name" value="HisK_dim/P_dom"/>
</dbReference>
<evidence type="ECO:0000313" key="21">
    <source>
        <dbReference type="Proteomes" id="UP001484535"/>
    </source>
</evidence>
<evidence type="ECO:0000259" key="17">
    <source>
        <dbReference type="PROSITE" id="PS50113"/>
    </source>
</evidence>
<dbReference type="PROSITE" id="PS50113">
    <property type="entry name" value="PAC"/>
    <property type="match status" value="1"/>
</dbReference>
<dbReference type="Pfam" id="PF01627">
    <property type="entry name" value="Hpt"/>
    <property type="match status" value="1"/>
</dbReference>
<evidence type="ECO:0000313" key="20">
    <source>
        <dbReference type="EMBL" id="MEN7536299.1"/>
    </source>
</evidence>
<dbReference type="CDD" id="cd00130">
    <property type="entry name" value="PAS"/>
    <property type="match status" value="1"/>
</dbReference>
<evidence type="ECO:0000259" key="18">
    <source>
        <dbReference type="PROSITE" id="PS50839"/>
    </source>
</evidence>
<evidence type="ECO:0000256" key="9">
    <source>
        <dbReference type="ARBA" id="ARBA00022989"/>
    </source>
</evidence>
<comment type="caution">
    <text evidence="20">The sequence shown here is derived from an EMBL/GenBank/DDBJ whole genome shotgun (WGS) entry which is preliminary data.</text>
</comment>
<dbReference type="Pfam" id="PF03924">
    <property type="entry name" value="CHASE"/>
    <property type="match status" value="1"/>
</dbReference>
<keyword evidence="7" id="KW-0547">Nucleotide-binding</keyword>
<dbReference type="InterPro" id="IPR036097">
    <property type="entry name" value="HisK_dim/P_sf"/>
</dbReference>
<evidence type="ECO:0000259" key="15">
    <source>
        <dbReference type="PROSITE" id="PS50109"/>
    </source>
</evidence>
<dbReference type="Pfam" id="PF00072">
    <property type="entry name" value="Response_reg"/>
    <property type="match status" value="1"/>
</dbReference>
<feature type="domain" description="Histidine kinase" evidence="15">
    <location>
        <begin position="687"/>
        <end position="909"/>
    </location>
</feature>
<dbReference type="Gene3D" id="1.20.120.160">
    <property type="entry name" value="HPT domain"/>
    <property type="match status" value="1"/>
</dbReference>
<evidence type="ECO:0000256" key="4">
    <source>
        <dbReference type="ARBA" id="ARBA00022475"/>
    </source>
</evidence>
<keyword evidence="9 14" id="KW-1133">Transmembrane helix</keyword>
<keyword evidence="4" id="KW-1003">Cell membrane</keyword>
<evidence type="ECO:0000256" key="6">
    <source>
        <dbReference type="ARBA" id="ARBA00022692"/>
    </source>
</evidence>
<dbReference type="PROSITE" id="PS50110">
    <property type="entry name" value="RESPONSE_REGULATORY"/>
    <property type="match status" value="1"/>
</dbReference>
<keyword evidence="21" id="KW-1185">Reference proteome</keyword>
<name>A0ABV0CTX8_9SPHN</name>
<dbReference type="Pfam" id="PF02518">
    <property type="entry name" value="HATPase_c"/>
    <property type="match status" value="1"/>
</dbReference>
<dbReference type="Pfam" id="PF00512">
    <property type="entry name" value="HisKA"/>
    <property type="match status" value="1"/>
</dbReference>
<evidence type="ECO:0000256" key="2">
    <source>
        <dbReference type="ARBA" id="ARBA00004651"/>
    </source>
</evidence>
<dbReference type="SUPFAM" id="SSF47384">
    <property type="entry name" value="Homodimeric domain of signal transducing histidine kinase"/>
    <property type="match status" value="1"/>
</dbReference>
<dbReference type="InterPro" id="IPR001789">
    <property type="entry name" value="Sig_transdc_resp-reg_receiver"/>
</dbReference>
<dbReference type="InterPro" id="IPR004358">
    <property type="entry name" value="Sig_transdc_His_kin-like_C"/>
</dbReference>
<dbReference type="EMBL" id="JBDLBR010000001">
    <property type="protein sequence ID" value="MEN7536299.1"/>
    <property type="molecule type" value="Genomic_DNA"/>
</dbReference>
<feature type="transmembrane region" description="Helical" evidence="14">
    <location>
        <begin position="54"/>
        <end position="77"/>
    </location>
</feature>
<dbReference type="SUPFAM" id="SSF55874">
    <property type="entry name" value="ATPase domain of HSP90 chaperone/DNA topoisomerase II/histidine kinase"/>
    <property type="match status" value="1"/>
</dbReference>
<dbReference type="CDD" id="cd00082">
    <property type="entry name" value="HisKA"/>
    <property type="match status" value="1"/>
</dbReference>
<dbReference type="Gene3D" id="1.10.287.130">
    <property type="match status" value="1"/>
</dbReference>
<dbReference type="EC" id="2.7.13.3" evidence="3"/>
<dbReference type="InterPro" id="IPR000700">
    <property type="entry name" value="PAS-assoc_C"/>
</dbReference>
<dbReference type="InterPro" id="IPR005467">
    <property type="entry name" value="His_kinase_dom"/>
</dbReference>
<organism evidence="20 21">
    <name type="scientific">Aurantiacibacter flavus</name>
    <dbReference type="NCBI Taxonomy" id="3145232"/>
    <lineage>
        <taxon>Bacteria</taxon>
        <taxon>Pseudomonadati</taxon>
        <taxon>Pseudomonadota</taxon>
        <taxon>Alphaproteobacteria</taxon>
        <taxon>Sphingomonadales</taxon>
        <taxon>Erythrobacteraceae</taxon>
        <taxon>Aurantiacibacter</taxon>
    </lineage>
</organism>
<keyword evidence="6 14" id="KW-0812">Transmembrane</keyword>
<keyword evidence="11 14" id="KW-0472">Membrane</keyword>
<proteinExistence type="predicted"/>
<dbReference type="PROSITE" id="PS50109">
    <property type="entry name" value="HIS_KIN"/>
    <property type="match status" value="1"/>
</dbReference>
<dbReference type="InterPro" id="IPR003594">
    <property type="entry name" value="HATPase_dom"/>
</dbReference>
<feature type="transmembrane region" description="Helical" evidence="14">
    <location>
        <begin position="177"/>
        <end position="200"/>
    </location>
</feature>
<evidence type="ECO:0000256" key="10">
    <source>
        <dbReference type="ARBA" id="ARBA00023012"/>
    </source>
</evidence>
<dbReference type="Pfam" id="PF08447">
    <property type="entry name" value="PAS_3"/>
    <property type="match status" value="1"/>
</dbReference>
<dbReference type="SMART" id="SM00387">
    <property type="entry name" value="HATPase_c"/>
    <property type="match status" value="1"/>
</dbReference>
<evidence type="ECO:0000256" key="1">
    <source>
        <dbReference type="ARBA" id="ARBA00000085"/>
    </source>
</evidence>
<dbReference type="RefSeq" id="WP_346783737.1">
    <property type="nucleotide sequence ID" value="NZ_JBDLBR010000001.1"/>
</dbReference>
<dbReference type="InterPro" id="IPR006189">
    <property type="entry name" value="CHASE_dom"/>
</dbReference>
<dbReference type="InterPro" id="IPR042240">
    <property type="entry name" value="CHASE_sf"/>
</dbReference>
<dbReference type="CDD" id="cd17546">
    <property type="entry name" value="REC_hyHK_CKI1_RcsC-like"/>
    <property type="match status" value="1"/>
</dbReference>
<keyword evidence="10" id="KW-0902">Two-component regulatory system</keyword>
<evidence type="ECO:0000256" key="14">
    <source>
        <dbReference type="SAM" id="Phobius"/>
    </source>
</evidence>
<protein>
    <recommendedName>
        <fullName evidence="3">histidine kinase</fullName>
        <ecNumber evidence="3">2.7.13.3</ecNumber>
    </recommendedName>
</protein>
<dbReference type="Gene3D" id="3.30.565.10">
    <property type="entry name" value="Histidine kinase-like ATPase, C-terminal domain"/>
    <property type="match status" value="1"/>
</dbReference>
<feature type="domain" description="Response regulatory" evidence="16">
    <location>
        <begin position="933"/>
        <end position="1055"/>
    </location>
</feature>
<feature type="domain" description="PAC" evidence="17">
    <location>
        <begin position="618"/>
        <end position="669"/>
    </location>
</feature>
<evidence type="ECO:0000259" key="19">
    <source>
        <dbReference type="PROSITE" id="PS50894"/>
    </source>
</evidence>
<dbReference type="Gene3D" id="3.40.50.2300">
    <property type="match status" value="1"/>
</dbReference>
<dbReference type="PROSITE" id="PS50839">
    <property type="entry name" value="CHASE"/>
    <property type="match status" value="1"/>
</dbReference>
<dbReference type="InterPro" id="IPR011006">
    <property type="entry name" value="CheY-like_superfamily"/>
</dbReference>
<dbReference type="Proteomes" id="UP001484535">
    <property type="component" value="Unassembled WGS sequence"/>
</dbReference>
<reference evidence="20 21" key="1">
    <citation type="submission" date="2024-05" db="EMBL/GenBank/DDBJ databases">
        <authorList>
            <person name="Park S."/>
        </authorList>
    </citation>
    <scope>NUCLEOTIDE SEQUENCE [LARGE SCALE GENOMIC DNA]</scope>
    <source>
        <strain evidence="20 21">DGU5</strain>
    </source>
</reference>
<dbReference type="PANTHER" id="PTHR45339">
    <property type="entry name" value="HYBRID SIGNAL TRANSDUCTION HISTIDINE KINASE J"/>
    <property type="match status" value="1"/>
</dbReference>
<dbReference type="PROSITE" id="PS50894">
    <property type="entry name" value="HPT"/>
    <property type="match status" value="1"/>
</dbReference>
<dbReference type="InterPro" id="IPR036890">
    <property type="entry name" value="HATPase_C_sf"/>
</dbReference>
<dbReference type="Pfam" id="PF05231">
    <property type="entry name" value="MASE1"/>
    <property type="match status" value="1"/>
</dbReference>
<comment type="subcellular location">
    <subcellularLocation>
        <location evidence="2">Cell membrane</location>
        <topology evidence="2">Multi-pass membrane protein</topology>
    </subcellularLocation>
</comment>
<evidence type="ECO:0000256" key="13">
    <source>
        <dbReference type="PROSITE-ProRule" id="PRU00169"/>
    </source>
</evidence>
<dbReference type="SMART" id="SM01079">
    <property type="entry name" value="CHASE"/>
    <property type="match status" value="1"/>
</dbReference>
<feature type="modified residue" description="4-aspartylphosphate" evidence="13">
    <location>
        <position position="987"/>
    </location>
</feature>
<dbReference type="Gene3D" id="3.30.450.350">
    <property type="entry name" value="CHASE domain"/>
    <property type="match status" value="1"/>
</dbReference>
<dbReference type="CDD" id="cd16922">
    <property type="entry name" value="HATPase_EvgS-ArcB-TorS-like"/>
    <property type="match status" value="1"/>
</dbReference>
<dbReference type="InterPro" id="IPR007895">
    <property type="entry name" value="MASE1"/>
</dbReference>
<evidence type="ECO:0000256" key="8">
    <source>
        <dbReference type="ARBA" id="ARBA00022840"/>
    </source>
</evidence>
<feature type="domain" description="HPt" evidence="19">
    <location>
        <begin position="1070"/>
        <end position="1166"/>
    </location>
</feature>
<evidence type="ECO:0000256" key="11">
    <source>
        <dbReference type="ARBA" id="ARBA00023136"/>
    </source>
</evidence>
<feature type="transmembrane region" description="Helical" evidence="14">
    <location>
        <begin position="212"/>
        <end position="234"/>
    </location>
</feature>
<dbReference type="PRINTS" id="PR00344">
    <property type="entry name" value="BCTRLSENSOR"/>
</dbReference>
<dbReference type="InterPro" id="IPR000014">
    <property type="entry name" value="PAS"/>
</dbReference>